<dbReference type="InterPro" id="IPR001557">
    <property type="entry name" value="L-lactate/malate_DH"/>
</dbReference>
<name>A0A0G0HCV0_9BACT</name>
<reference evidence="10 11" key="1">
    <citation type="journal article" date="2015" name="Nature">
        <title>rRNA introns, odd ribosomes, and small enigmatic genomes across a large radiation of phyla.</title>
        <authorList>
            <person name="Brown C.T."/>
            <person name="Hug L.A."/>
            <person name="Thomas B.C."/>
            <person name="Sharon I."/>
            <person name="Castelle C.J."/>
            <person name="Singh A."/>
            <person name="Wilkins M.J."/>
            <person name="Williams K.H."/>
            <person name="Banfield J.F."/>
        </authorList>
    </citation>
    <scope>NUCLEOTIDE SEQUENCE [LARGE SCALE GENOMIC DNA]</scope>
</reference>
<dbReference type="GO" id="GO:0006089">
    <property type="term" value="P:lactate metabolic process"/>
    <property type="evidence" value="ECO:0007669"/>
    <property type="project" value="TreeGrafter"/>
</dbReference>
<dbReference type="PRINTS" id="PR00086">
    <property type="entry name" value="LLDHDRGNASE"/>
</dbReference>
<evidence type="ECO:0000256" key="5">
    <source>
        <dbReference type="PIRSR" id="PIRSR000102-2"/>
    </source>
</evidence>
<dbReference type="Gene3D" id="3.90.110.10">
    <property type="entry name" value="Lactate dehydrogenase/glycoside hydrolase, family 4, C-terminal"/>
    <property type="match status" value="1"/>
</dbReference>
<comment type="similarity">
    <text evidence="7">Belongs to the LDH/MDH superfamily.</text>
</comment>
<proteinExistence type="inferred from homology"/>
<dbReference type="Gene3D" id="3.40.50.720">
    <property type="entry name" value="NAD(P)-binding Rossmann-like Domain"/>
    <property type="match status" value="1"/>
</dbReference>
<dbReference type="GO" id="GO:0006099">
    <property type="term" value="P:tricarboxylic acid cycle"/>
    <property type="evidence" value="ECO:0007669"/>
    <property type="project" value="UniProtKB-KW"/>
</dbReference>
<dbReference type="EMBL" id="LBRS01000004">
    <property type="protein sequence ID" value="KKQ01731.1"/>
    <property type="molecule type" value="Genomic_DNA"/>
</dbReference>
<dbReference type="AlphaFoldDB" id="A0A0G0HCV0"/>
<dbReference type="Proteomes" id="UP000034344">
    <property type="component" value="Unassembled WGS sequence"/>
</dbReference>
<keyword evidence="3 6" id="KW-0520">NAD</keyword>
<dbReference type="GO" id="GO:0004459">
    <property type="term" value="F:L-lactate dehydrogenase (NAD+) activity"/>
    <property type="evidence" value="ECO:0007669"/>
    <property type="project" value="TreeGrafter"/>
</dbReference>
<dbReference type="STRING" id="1618480.US11_C0004G0001"/>
<gene>
    <name evidence="10" type="ORF">US11_C0004G0001</name>
</gene>
<feature type="binding site" evidence="6">
    <location>
        <begin position="7"/>
        <end position="12"/>
    </location>
    <ligand>
        <name>NAD(+)</name>
        <dbReference type="ChEBI" id="CHEBI:57540"/>
    </ligand>
</feature>
<dbReference type="PANTHER" id="PTHR43128:SF16">
    <property type="entry name" value="L-LACTATE DEHYDROGENASE"/>
    <property type="match status" value="1"/>
</dbReference>
<feature type="binding site" evidence="6">
    <location>
        <begin position="116"/>
        <end position="118"/>
    </location>
    <ligand>
        <name>NAD(+)</name>
        <dbReference type="ChEBI" id="CHEBI:57540"/>
    </ligand>
</feature>
<dbReference type="Pfam" id="PF02866">
    <property type="entry name" value="Ldh_1_C"/>
    <property type="match status" value="1"/>
</dbReference>
<feature type="active site" description="Proton acceptor" evidence="4">
    <location>
        <position position="173"/>
    </location>
</feature>
<evidence type="ECO:0000259" key="9">
    <source>
        <dbReference type="Pfam" id="PF02866"/>
    </source>
</evidence>
<dbReference type="PANTHER" id="PTHR43128">
    <property type="entry name" value="L-2-HYDROXYCARBOXYLATE DEHYDROGENASE (NAD(P)(+))"/>
    <property type="match status" value="1"/>
</dbReference>
<evidence type="ECO:0000256" key="2">
    <source>
        <dbReference type="ARBA" id="ARBA00023002"/>
    </source>
</evidence>
<evidence type="ECO:0000256" key="7">
    <source>
        <dbReference type="RuleBase" id="RU003369"/>
    </source>
</evidence>
<evidence type="ECO:0000256" key="4">
    <source>
        <dbReference type="PIRSR" id="PIRSR000102-1"/>
    </source>
</evidence>
<sequence>MKVSIIGAGSVGSQTAFCLATRELCDVALIDIVGDLAKGKALDIQESLPIANSDVSVNGGNDYKLTKNSDIVIVTAGLPRKPGMTREDLISINSKILRSIVPEVVKYSPKCIFIIVTNPLDAMTYLTFKISGFPRNKVIGMAGALDSSRLRAFLKEATGKKVKNIHGLVLGSHGDTMIPIISQSTINDKGVNSFLTVSQINKIIARVRGAGGEIVKYLKTSSTCFAPALALTQMVDAILNDKKTIIPCTVFLNGEFG</sequence>
<feature type="binding site" evidence="5">
    <location>
        <position position="86"/>
    </location>
    <ligand>
        <name>substrate</name>
    </ligand>
</feature>
<evidence type="ECO:0000313" key="11">
    <source>
        <dbReference type="Proteomes" id="UP000034344"/>
    </source>
</evidence>
<feature type="binding site" evidence="6">
    <location>
        <position position="93"/>
    </location>
    <ligand>
        <name>NAD(+)</name>
        <dbReference type="ChEBI" id="CHEBI:57540"/>
    </ligand>
</feature>
<feature type="non-terminal residue" evidence="10">
    <location>
        <position position="257"/>
    </location>
</feature>
<dbReference type="InterPro" id="IPR015955">
    <property type="entry name" value="Lactate_DH/Glyco_Ohase_4_C"/>
</dbReference>
<dbReference type="InterPro" id="IPR001236">
    <property type="entry name" value="Lactate/malate_DH_N"/>
</dbReference>
<comment type="caution">
    <text evidence="10">The sequence shown here is derived from an EMBL/GenBank/DDBJ whole genome shotgun (WGS) entry which is preliminary data.</text>
</comment>
<dbReference type="InterPro" id="IPR011275">
    <property type="entry name" value="Malate_DH_type3"/>
</dbReference>
<keyword evidence="1" id="KW-0816">Tricarboxylic acid cycle</keyword>
<feature type="domain" description="Lactate/malate dehydrogenase N-terminal" evidence="8">
    <location>
        <begin position="1"/>
        <end position="140"/>
    </location>
</feature>
<evidence type="ECO:0000259" key="8">
    <source>
        <dbReference type="Pfam" id="PF00056"/>
    </source>
</evidence>
<feature type="binding site" evidence="5">
    <location>
        <position position="149"/>
    </location>
    <ligand>
        <name>substrate</name>
    </ligand>
</feature>
<organism evidence="10 11">
    <name type="scientific">Candidatus Roizmanbacteria bacterium GW2011_GWA2_36_23</name>
    <dbReference type="NCBI Taxonomy" id="1618480"/>
    <lineage>
        <taxon>Bacteria</taxon>
        <taxon>Candidatus Roizmaniibacteriota</taxon>
    </lineage>
</organism>
<evidence type="ECO:0000256" key="1">
    <source>
        <dbReference type="ARBA" id="ARBA00022532"/>
    </source>
</evidence>
<dbReference type="CDD" id="cd01339">
    <property type="entry name" value="LDH-like_MDH"/>
    <property type="match status" value="1"/>
</dbReference>
<evidence type="ECO:0000256" key="6">
    <source>
        <dbReference type="PIRSR" id="PIRSR000102-3"/>
    </source>
</evidence>
<keyword evidence="2 7" id="KW-0560">Oxidoreductase</keyword>
<evidence type="ECO:0000256" key="3">
    <source>
        <dbReference type="ARBA" id="ARBA00023027"/>
    </source>
</evidence>
<dbReference type="SUPFAM" id="SSF56327">
    <property type="entry name" value="LDH C-terminal domain-like"/>
    <property type="match status" value="1"/>
</dbReference>
<dbReference type="NCBIfam" id="NF004863">
    <property type="entry name" value="PRK06223.1"/>
    <property type="match status" value="1"/>
</dbReference>
<dbReference type="InterPro" id="IPR036291">
    <property type="entry name" value="NAD(P)-bd_dom_sf"/>
</dbReference>
<protein>
    <submittedName>
        <fullName evidence="10">Malate dehydrogenase</fullName>
    </submittedName>
</protein>
<feature type="domain" description="Lactate/malate dehydrogenase C-terminal" evidence="9">
    <location>
        <begin position="145"/>
        <end position="256"/>
    </location>
</feature>
<dbReference type="Pfam" id="PF00056">
    <property type="entry name" value="Ldh_1_N"/>
    <property type="match status" value="1"/>
</dbReference>
<accession>A0A0G0HCV0</accession>
<dbReference type="InterPro" id="IPR022383">
    <property type="entry name" value="Lactate/malate_DH_C"/>
</dbReference>
<dbReference type="FunFam" id="3.40.50.720:FF:000018">
    <property type="entry name" value="Malate dehydrogenase"/>
    <property type="match status" value="1"/>
</dbReference>
<feature type="binding site" evidence="5">
    <location>
        <position position="118"/>
    </location>
    <ligand>
        <name>substrate</name>
    </ligand>
</feature>
<evidence type="ECO:0000313" key="10">
    <source>
        <dbReference type="EMBL" id="KKQ01731.1"/>
    </source>
</evidence>
<feature type="binding site" evidence="5">
    <location>
        <position position="80"/>
    </location>
    <ligand>
        <name>substrate</name>
    </ligand>
</feature>
<dbReference type="SUPFAM" id="SSF51735">
    <property type="entry name" value="NAD(P)-binding Rossmann-fold domains"/>
    <property type="match status" value="1"/>
</dbReference>
<feature type="binding site" evidence="6">
    <location>
        <position position="31"/>
    </location>
    <ligand>
        <name>NAD(+)</name>
        <dbReference type="ChEBI" id="CHEBI:57540"/>
    </ligand>
</feature>
<dbReference type="PIRSF" id="PIRSF000102">
    <property type="entry name" value="Lac_mal_DH"/>
    <property type="match status" value="1"/>
</dbReference>